<dbReference type="PANTHER" id="PTHR41259:SF1">
    <property type="entry name" value="DOUBLE-STRAND BREAK REPAIR RAD50 ATPASE, PUTATIVE-RELATED"/>
    <property type="match status" value="1"/>
</dbReference>
<feature type="coiled-coil region" evidence="1">
    <location>
        <begin position="685"/>
        <end position="752"/>
    </location>
</feature>
<dbReference type="EMBL" id="CACSIP010000019">
    <property type="protein sequence ID" value="CAA0121986.1"/>
    <property type="molecule type" value="Genomic_DNA"/>
</dbReference>
<keyword evidence="1" id="KW-0175">Coiled coil</keyword>
<accession>A0A5S9QTN8</accession>
<proteinExistence type="predicted"/>
<dbReference type="InterPro" id="IPR027417">
    <property type="entry name" value="P-loop_NTPase"/>
</dbReference>
<reference evidence="3 4" key="1">
    <citation type="submission" date="2019-11" db="EMBL/GenBank/DDBJ databases">
        <authorList>
            <person name="Holert J."/>
        </authorList>
    </citation>
    <scope>NUCLEOTIDE SEQUENCE [LARGE SCALE GENOMIC DNA]</scope>
    <source>
        <strain evidence="3">BC8_1</strain>
    </source>
</reference>
<feature type="coiled-coil region" evidence="1">
    <location>
        <begin position="344"/>
        <end position="371"/>
    </location>
</feature>
<evidence type="ECO:0000313" key="3">
    <source>
        <dbReference type="EMBL" id="CAA0121986.1"/>
    </source>
</evidence>
<dbReference type="Gene3D" id="3.40.50.300">
    <property type="entry name" value="P-loop containing nucleotide triphosphate hydrolases"/>
    <property type="match status" value="2"/>
</dbReference>
<dbReference type="AlphaFoldDB" id="A0A5S9QTN8"/>
<sequence length="893" mass="95014">MKLHRLTLTNYRGISHRDIELPDHGVVVISGANETGKTSMLEALDLLLETKDRSTKKEVKQVKPTHADVGAEVTAEISTGPYRFVYRKRFHKRAETELTLLAPRREQLTGDEAHDRVLAMLAETVDMDLWQAQRVLQSAPTSAADLSGCNALSRALDVAAGEVEDAADAADAIVPNGGTCGDVDTLLVDRIDEEYRRYFTSTGRPTGEWAAATARLRAADEDVARCAAAVAEVDEAVRTHATLTAQVAALTVESTAALERLTDARTAASAVTRLRGELAQANVLADAAKSAHAASVAALTERRRARADIDERTAAIVDLQAASDDAAEELATAGEVQVAAEEAAAQARSALEASQARVDAARAAAQLLSDREQLDRIAARIGTIEGHQRELDSAQRSLSAITLTGELMQTIEDAAGAVERTGAAAAQASAHLELVAATDLEVRVGGEPVTLRAGDEWSAGVSGTTGVEVPGVLSVRFTAGAPAATTQAALDAARADLAAALQQAGVADVTAARTLDEQRRDLAQVAQRLRSVLGALTAEDTLEDLRSRLSQLQACMPAEDGLWDPAAPGPQEPAAVHAKLEAATTAHQQAVRDCETRRKVAEEAAKLLAERGMRAARAKEKLQAAQTELAVAGGRLAAQRQATGDDELAVKAETEADVSEKALALVARLDAELAGHQPAAVAAELEDAERAAAGIQSRHDRAAEELREVAAQLKVYGTEGRKGRLDTAEAEREHAEGEYQRVQRRARAAQLLRTVMSRHRDAMRLRYVDPFRDEVERLGRIVFGESFEVDINSKLCIEGRTLSGRTVPYESLSGGAKEQLGIVARLAGAVLVAKEDSVPVVIDDALGFTDAERLTKMAEVFDAVSTDGQVIILTCSPQRYAGVRCAQHIELTA</sequence>
<dbReference type="InterPro" id="IPR041685">
    <property type="entry name" value="AAA_GajA/Old/RecF-like"/>
</dbReference>
<feature type="domain" description="Endonuclease GajA/Old nuclease/RecF-like AAA" evidence="2">
    <location>
        <begin position="1"/>
        <end position="60"/>
    </location>
</feature>
<evidence type="ECO:0000313" key="4">
    <source>
        <dbReference type="Proteomes" id="UP000430146"/>
    </source>
</evidence>
<organism evidence="3 4">
    <name type="scientific">Mycolicibacterium vanbaalenii</name>
    <name type="common">Mycobacterium vanbaalenii</name>
    <dbReference type="NCBI Taxonomy" id="110539"/>
    <lineage>
        <taxon>Bacteria</taxon>
        <taxon>Bacillati</taxon>
        <taxon>Actinomycetota</taxon>
        <taxon>Actinomycetes</taxon>
        <taxon>Mycobacteriales</taxon>
        <taxon>Mycobacteriaceae</taxon>
        <taxon>Mycolicibacterium</taxon>
    </lineage>
</organism>
<dbReference type="OrthoDB" id="3177877at2"/>
<protein>
    <recommendedName>
        <fullName evidence="2">Endonuclease GajA/Old nuclease/RecF-like AAA domain-containing protein</fullName>
    </recommendedName>
</protein>
<evidence type="ECO:0000259" key="2">
    <source>
        <dbReference type="Pfam" id="PF13175"/>
    </source>
</evidence>
<name>A0A5S9QTN8_MYCVN</name>
<gene>
    <name evidence="3" type="ORF">AELLOGFF_04422</name>
</gene>
<dbReference type="PANTHER" id="PTHR41259">
    <property type="entry name" value="DOUBLE-STRAND BREAK REPAIR RAD50 ATPASE, PUTATIVE-RELATED"/>
    <property type="match status" value="1"/>
</dbReference>
<evidence type="ECO:0000256" key="1">
    <source>
        <dbReference type="SAM" id="Coils"/>
    </source>
</evidence>
<dbReference type="SUPFAM" id="SSF52540">
    <property type="entry name" value="P-loop containing nucleoside triphosphate hydrolases"/>
    <property type="match status" value="1"/>
</dbReference>
<dbReference type="RefSeq" id="WP_159231014.1">
    <property type="nucleotide sequence ID" value="NZ_CACSIP010000019.1"/>
</dbReference>
<keyword evidence="4" id="KW-1185">Reference proteome</keyword>
<dbReference type="Pfam" id="PF13175">
    <property type="entry name" value="AAA_15"/>
    <property type="match status" value="1"/>
</dbReference>
<dbReference type="Proteomes" id="UP000430146">
    <property type="component" value="Unassembled WGS sequence"/>
</dbReference>